<dbReference type="GO" id="GO:0015232">
    <property type="term" value="F:heme transmembrane transporter activity"/>
    <property type="evidence" value="ECO:0007669"/>
    <property type="project" value="InterPro"/>
</dbReference>
<accession>G8TXQ7</accession>
<dbReference type="InterPro" id="IPR045062">
    <property type="entry name" value="Cyt_c_biogenesis_CcsA/CcmC"/>
</dbReference>
<dbReference type="Proteomes" id="UP000005439">
    <property type="component" value="Chromosome"/>
</dbReference>
<gene>
    <name evidence="10" type="ordered locus">Sulac_1516</name>
</gene>
<dbReference type="PANTHER" id="PTHR30071:SF1">
    <property type="entry name" value="CYTOCHROME B_B6 PROTEIN-RELATED"/>
    <property type="match status" value="1"/>
</dbReference>
<dbReference type="HOGENOM" id="CLU_066538_1_0_9"/>
<evidence type="ECO:0000259" key="9">
    <source>
        <dbReference type="Pfam" id="PF01578"/>
    </source>
</evidence>
<reference evidence="11" key="1">
    <citation type="submission" date="2011-12" db="EMBL/GenBank/DDBJ databases">
        <title>The complete genome of chromosome of Sulfobacillus acidophilus DSM 10332.</title>
        <authorList>
            <person name="Lucas S."/>
            <person name="Han J."/>
            <person name="Lapidus A."/>
            <person name="Bruce D."/>
            <person name="Goodwin L."/>
            <person name="Pitluck S."/>
            <person name="Peters L."/>
            <person name="Kyrpides N."/>
            <person name="Mavromatis K."/>
            <person name="Ivanova N."/>
            <person name="Mikhailova N."/>
            <person name="Chertkov O."/>
            <person name="Saunders E."/>
            <person name="Detter J.C."/>
            <person name="Tapia R."/>
            <person name="Han C."/>
            <person name="Land M."/>
            <person name="Hauser L."/>
            <person name="Markowitz V."/>
            <person name="Cheng J.-F."/>
            <person name="Hugenholtz P."/>
            <person name="Woyke T."/>
            <person name="Wu D."/>
            <person name="Pukall R."/>
            <person name="Gehrich-Schroeter G."/>
            <person name="Schneider S."/>
            <person name="Klenk H.-P."/>
            <person name="Eisen J.A."/>
        </authorList>
    </citation>
    <scope>NUCLEOTIDE SEQUENCE [LARGE SCALE GENOMIC DNA]</scope>
    <source>
        <strain evidence="11">ATCC 700253 / DSM 10332 / NAL</strain>
    </source>
</reference>
<keyword evidence="7 8" id="KW-0472">Membrane</keyword>
<feature type="transmembrane region" description="Helical" evidence="8">
    <location>
        <begin position="7"/>
        <end position="27"/>
    </location>
</feature>
<dbReference type="Pfam" id="PF01578">
    <property type="entry name" value="Cytochrom_C_asm"/>
    <property type="match status" value="1"/>
</dbReference>
<evidence type="ECO:0000313" key="10">
    <source>
        <dbReference type="EMBL" id="AEW05013.1"/>
    </source>
</evidence>
<evidence type="ECO:0000256" key="5">
    <source>
        <dbReference type="ARBA" id="ARBA00022748"/>
    </source>
</evidence>
<dbReference type="AlphaFoldDB" id="G8TXQ7"/>
<dbReference type="GO" id="GO:0017004">
    <property type="term" value="P:cytochrome complex assembly"/>
    <property type="evidence" value="ECO:0007669"/>
    <property type="project" value="UniProtKB-KW"/>
</dbReference>
<dbReference type="EMBL" id="CP003179">
    <property type="protein sequence ID" value="AEW05013.1"/>
    <property type="molecule type" value="Genomic_DNA"/>
</dbReference>
<keyword evidence="5" id="KW-0201">Cytochrome c-type biogenesis</keyword>
<dbReference type="InterPro" id="IPR003557">
    <property type="entry name" value="Cyt_c_biogenesis_CcmC"/>
</dbReference>
<reference evidence="10 11" key="2">
    <citation type="journal article" date="2012" name="Stand. Genomic Sci.">
        <title>Complete genome sequence of the moderately thermophilic mineral-sulfide-oxidizing firmicute Sulfobacillus acidophilus type strain (NAL(T)).</title>
        <authorList>
            <person name="Anderson I."/>
            <person name="Chertkov O."/>
            <person name="Chen A."/>
            <person name="Saunders E."/>
            <person name="Lapidus A."/>
            <person name="Nolan M."/>
            <person name="Lucas S."/>
            <person name="Hammon N."/>
            <person name="Deshpande S."/>
            <person name="Cheng J.F."/>
            <person name="Han C."/>
            <person name="Tapia R."/>
            <person name="Goodwin L.A."/>
            <person name="Pitluck S."/>
            <person name="Liolios K."/>
            <person name="Pagani I."/>
            <person name="Ivanova N."/>
            <person name="Mikhailova N."/>
            <person name="Pati A."/>
            <person name="Palaniappan K."/>
            <person name="Land M."/>
            <person name="Pan C."/>
            <person name="Rohde M."/>
            <person name="Pukall R."/>
            <person name="Goker M."/>
            <person name="Detter J.C."/>
            <person name="Woyke T."/>
            <person name="Bristow J."/>
            <person name="Eisen J.A."/>
            <person name="Markowitz V."/>
            <person name="Hugenholtz P."/>
            <person name="Kyrpides N.C."/>
            <person name="Klenk H.P."/>
            <person name="Mavromatis K."/>
        </authorList>
    </citation>
    <scope>NUCLEOTIDE SEQUENCE [LARGE SCALE GENOMIC DNA]</scope>
    <source>
        <strain evidence="11">ATCC 700253 / DSM 10332 / NAL</strain>
    </source>
</reference>
<feature type="transmembrane region" description="Helical" evidence="8">
    <location>
        <begin position="183"/>
        <end position="203"/>
    </location>
</feature>
<dbReference type="PRINTS" id="PR01386">
    <property type="entry name" value="CCMCBIOGNSIS"/>
</dbReference>
<keyword evidence="6 8" id="KW-1133">Transmembrane helix</keyword>
<evidence type="ECO:0000256" key="8">
    <source>
        <dbReference type="SAM" id="Phobius"/>
    </source>
</evidence>
<comment type="similarity">
    <text evidence="2">Belongs to the CcmC/CycZ/HelC family.</text>
</comment>
<evidence type="ECO:0000256" key="4">
    <source>
        <dbReference type="ARBA" id="ARBA00022692"/>
    </source>
</evidence>
<dbReference type="InterPro" id="IPR002541">
    <property type="entry name" value="Cyt_c_assembly"/>
</dbReference>
<organism evidence="10 11">
    <name type="scientific">Sulfobacillus acidophilus (strain ATCC 700253 / DSM 10332 / NAL)</name>
    <dbReference type="NCBI Taxonomy" id="679936"/>
    <lineage>
        <taxon>Bacteria</taxon>
        <taxon>Bacillati</taxon>
        <taxon>Bacillota</taxon>
        <taxon>Clostridia</taxon>
        <taxon>Eubacteriales</taxon>
        <taxon>Clostridiales Family XVII. Incertae Sedis</taxon>
        <taxon>Sulfobacillus</taxon>
    </lineage>
</organism>
<proteinExistence type="inferred from homology"/>
<dbReference type="GO" id="GO:0020037">
    <property type="term" value="F:heme binding"/>
    <property type="evidence" value="ECO:0007669"/>
    <property type="project" value="InterPro"/>
</dbReference>
<evidence type="ECO:0000256" key="1">
    <source>
        <dbReference type="ARBA" id="ARBA00004141"/>
    </source>
</evidence>
<sequence length="227" mass="26263">MKTRQDVWIWVLLPVMLAALYLNFVWSPDDAVLGPSQRIFYFHMGSATVAGIAFTITLVASIGYLATRKPVYDVWAAASAEIGTIFTTMLLISGILWGRAAWGIWWTWDPRLTSTVILWVLFLAYLLIREWSDNRERRARYSAILAIIAYIDVPIDYMTIRWWHSIHPVVITSQGIQMAPRMIVAMFGSMIALSLVYIAWMVIRMRLMRAERGIEDLKNAFKIEWER</sequence>
<feature type="transmembrane region" description="Helical" evidence="8">
    <location>
        <begin position="74"/>
        <end position="98"/>
    </location>
</feature>
<feature type="transmembrane region" description="Helical" evidence="8">
    <location>
        <begin position="39"/>
        <end position="67"/>
    </location>
</feature>
<evidence type="ECO:0000256" key="2">
    <source>
        <dbReference type="ARBA" id="ARBA00005840"/>
    </source>
</evidence>
<dbReference type="KEGG" id="sap:Sulac_1516"/>
<name>G8TXQ7_SULAD</name>
<dbReference type="PATRIC" id="fig|679936.5.peg.1582"/>
<protein>
    <recommendedName>
        <fullName evidence="3">Heme exporter protein C</fullName>
    </recommendedName>
</protein>
<evidence type="ECO:0000256" key="7">
    <source>
        <dbReference type="ARBA" id="ARBA00023136"/>
    </source>
</evidence>
<feature type="transmembrane region" description="Helical" evidence="8">
    <location>
        <begin position="110"/>
        <end position="128"/>
    </location>
</feature>
<dbReference type="PANTHER" id="PTHR30071">
    <property type="entry name" value="HEME EXPORTER PROTEIN C"/>
    <property type="match status" value="1"/>
</dbReference>
<dbReference type="GO" id="GO:0005886">
    <property type="term" value="C:plasma membrane"/>
    <property type="evidence" value="ECO:0007669"/>
    <property type="project" value="TreeGrafter"/>
</dbReference>
<evidence type="ECO:0000313" key="11">
    <source>
        <dbReference type="Proteomes" id="UP000005439"/>
    </source>
</evidence>
<feature type="domain" description="Cytochrome c assembly protein" evidence="9">
    <location>
        <begin position="11"/>
        <end position="166"/>
    </location>
</feature>
<feature type="transmembrane region" description="Helical" evidence="8">
    <location>
        <begin position="140"/>
        <end position="163"/>
    </location>
</feature>
<evidence type="ECO:0000256" key="3">
    <source>
        <dbReference type="ARBA" id="ARBA00016463"/>
    </source>
</evidence>
<keyword evidence="4 8" id="KW-0812">Transmembrane</keyword>
<comment type="subcellular location">
    <subcellularLocation>
        <location evidence="1">Membrane</location>
        <topology evidence="1">Multi-pass membrane protein</topology>
    </subcellularLocation>
</comment>
<dbReference type="STRING" id="679936.Sulac_1516"/>
<keyword evidence="11" id="KW-1185">Reference proteome</keyword>
<evidence type="ECO:0000256" key="6">
    <source>
        <dbReference type="ARBA" id="ARBA00022989"/>
    </source>
</evidence>